<sequence>MVLASIACNATAFIGFSDPIRWSCGLWDEDIKSHIQWFQEGKCASSKAHGGFASKPNFPEDNTLIQQSTIQDDSTFYSMHQSDSIVLAEDSPLSLKQLRTFVKGRPYNGSSLVTPESMPFIVKHGTGIVCASNMKDQDLERLDLPLVDAKEGTTTGVSAKDRTKTVTMLASLDSKPEDLNRPGHIFPLKYREGGVLKRAGYTKASVDLAILAGLSPVGVYVRLLMKLMVPWLDCLIYVNLLKKRN</sequence>
<gene>
    <name evidence="6" type="ORF">ZIOFF_005209</name>
</gene>
<proteinExistence type="inferred from homology"/>
<dbReference type="EC" id="4.1.99.12" evidence="3"/>
<dbReference type="GO" id="GO:0046872">
    <property type="term" value="F:metal ion binding"/>
    <property type="evidence" value="ECO:0007669"/>
    <property type="project" value="UniProtKB-KW"/>
</dbReference>
<evidence type="ECO:0000256" key="3">
    <source>
        <dbReference type="ARBA" id="ARBA00012153"/>
    </source>
</evidence>
<dbReference type="GO" id="GO:0009231">
    <property type="term" value="P:riboflavin biosynthetic process"/>
    <property type="evidence" value="ECO:0007669"/>
    <property type="project" value="UniProtKB-UniPathway"/>
</dbReference>
<dbReference type="UniPathway" id="UPA00275"/>
<keyword evidence="5" id="KW-0479">Metal-binding</keyword>
<keyword evidence="7" id="KW-1185">Reference proteome</keyword>
<dbReference type="EMBL" id="JACMSC010000002">
    <property type="protein sequence ID" value="KAG6531403.1"/>
    <property type="molecule type" value="Genomic_DNA"/>
</dbReference>
<dbReference type="AlphaFoldDB" id="A0A8J5M468"/>
<comment type="similarity">
    <text evidence="2">In the C-terminal section; belongs to the GTP cyclohydrolase II family.</text>
</comment>
<dbReference type="InterPro" id="IPR000422">
    <property type="entry name" value="DHBP_synthase_RibB"/>
</dbReference>
<evidence type="ECO:0000313" key="7">
    <source>
        <dbReference type="Proteomes" id="UP000734854"/>
    </source>
</evidence>
<evidence type="ECO:0000313" key="6">
    <source>
        <dbReference type="EMBL" id="KAG6531403.1"/>
    </source>
</evidence>
<dbReference type="Proteomes" id="UP000734854">
    <property type="component" value="Unassembled WGS sequence"/>
</dbReference>
<organism evidence="6 7">
    <name type="scientific">Zingiber officinale</name>
    <name type="common">Ginger</name>
    <name type="synonym">Amomum zingiber</name>
    <dbReference type="NCBI Taxonomy" id="94328"/>
    <lineage>
        <taxon>Eukaryota</taxon>
        <taxon>Viridiplantae</taxon>
        <taxon>Streptophyta</taxon>
        <taxon>Embryophyta</taxon>
        <taxon>Tracheophyta</taxon>
        <taxon>Spermatophyta</taxon>
        <taxon>Magnoliopsida</taxon>
        <taxon>Liliopsida</taxon>
        <taxon>Zingiberales</taxon>
        <taxon>Zingiberaceae</taxon>
        <taxon>Zingiber</taxon>
    </lineage>
</organism>
<dbReference type="PANTHER" id="PTHR21327:SF18">
    <property type="entry name" value="3,4-DIHYDROXY-2-BUTANONE 4-PHOSPHATE SYNTHASE"/>
    <property type="match status" value="1"/>
</dbReference>
<evidence type="ECO:0000256" key="5">
    <source>
        <dbReference type="ARBA" id="ARBA00022723"/>
    </source>
</evidence>
<evidence type="ECO:0000256" key="2">
    <source>
        <dbReference type="ARBA" id="ARBA00008976"/>
    </source>
</evidence>
<dbReference type="Pfam" id="PF00926">
    <property type="entry name" value="DHBP_synthase"/>
    <property type="match status" value="1"/>
</dbReference>
<comment type="caution">
    <text evidence="6">The sequence shown here is derived from an EMBL/GenBank/DDBJ whole genome shotgun (WGS) entry which is preliminary data.</text>
</comment>
<name>A0A8J5M468_ZINOF</name>
<dbReference type="SUPFAM" id="SSF55821">
    <property type="entry name" value="YrdC/RibB"/>
    <property type="match status" value="1"/>
</dbReference>
<accession>A0A8J5M468</accession>
<comment type="pathway">
    <text evidence="1">Cofactor biosynthesis; riboflavin biosynthesis; 2-hydroxy-3-oxobutyl phosphate from D-ribulose 5-phosphate: step 1/1.</text>
</comment>
<keyword evidence="4" id="KW-0686">Riboflavin biosynthesis</keyword>
<dbReference type="InterPro" id="IPR017945">
    <property type="entry name" value="DHBP_synth_RibB-like_a/b_dom"/>
</dbReference>
<reference evidence="6 7" key="1">
    <citation type="submission" date="2020-08" db="EMBL/GenBank/DDBJ databases">
        <title>Plant Genome Project.</title>
        <authorList>
            <person name="Zhang R.-G."/>
        </authorList>
    </citation>
    <scope>NUCLEOTIDE SEQUENCE [LARGE SCALE GENOMIC DNA]</scope>
    <source>
        <tissue evidence="6">Rhizome</tissue>
    </source>
</reference>
<evidence type="ECO:0000256" key="4">
    <source>
        <dbReference type="ARBA" id="ARBA00022619"/>
    </source>
</evidence>
<dbReference type="GO" id="GO:0008686">
    <property type="term" value="F:3,4-dihydroxy-2-butanone-4-phosphate synthase activity"/>
    <property type="evidence" value="ECO:0007669"/>
    <property type="project" value="UniProtKB-EC"/>
</dbReference>
<dbReference type="GO" id="GO:0009507">
    <property type="term" value="C:chloroplast"/>
    <property type="evidence" value="ECO:0007669"/>
    <property type="project" value="TreeGrafter"/>
</dbReference>
<protein>
    <recommendedName>
        <fullName evidence="3">3,4-dihydroxy-2-butanone-4-phosphate synthase</fullName>
        <ecNumber evidence="3">4.1.99.12</ecNumber>
    </recommendedName>
</protein>
<dbReference type="Gene3D" id="3.90.870.10">
    <property type="entry name" value="DHBP synthase"/>
    <property type="match status" value="1"/>
</dbReference>
<evidence type="ECO:0000256" key="1">
    <source>
        <dbReference type="ARBA" id="ARBA00004904"/>
    </source>
</evidence>
<dbReference type="PANTHER" id="PTHR21327">
    <property type="entry name" value="GTP CYCLOHYDROLASE II-RELATED"/>
    <property type="match status" value="1"/>
</dbReference>